<dbReference type="Proteomes" id="UP001055429">
    <property type="component" value="Chromosome"/>
</dbReference>
<accession>A0ABY4SHA9</accession>
<evidence type="ECO:0000256" key="1">
    <source>
        <dbReference type="SAM" id="MobiDB-lite"/>
    </source>
</evidence>
<dbReference type="RefSeq" id="WP_250201338.1">
    <property type="nucleotide sequence ID" value="NZ_CP097649.1"/>
</dbReference>
<organism evidence="2 3">
    <name type="scientific">Brevundimonas albigilva</name>
    <dbReference type="NCBI Taxonomy" id="1312364"/>
    <lineage>
        <taxon>Bacteria</taxon>
        <taxon>Pseudomonadati</taxon>
        <taxon>Pseudomonadota</taxon>
        <taxon>Alphaproteobacteria</taxon>
        <taxon>Caulobacterales</taxon>
        <taxon>Caulobacteraceae</taxon>
        <taxon>Brevundimonas</taxon>
    </lineage>
</organism>
<keyword evidence="2" id="KW-0808">Transferase</keyword>
<gene>
    <name evidence="2" type="ORF">M8231_09550</name>
</gene>
<dbReference type="InterPro" id="IPR023606">
    <property type="entry name" value="CoA-Trfase_III_dom_1_sf"/>
</dbReference>
<feature type="region of interest" description="Disordered" evidence="1">
    <location>
        <begin position="1"/>
        <end position="22"/>
    </location>
</feature>
<name>A0ABY4SHA9_9CAUL</name>
<sequence length="300" mass="31635">MTVFDRSGFDNDLESSPMNPASTYDRHRPLAGFNVISLAQNLPGPVALSMLVADGVTATKIEPPSGDLLHLACPPWYEDLHRGVEVYALDLREPSQMASLRTILAQSDLLITSQRPSALSRLGITAPSLMEINSRLCWVEIVGDTRAPEVPGHDLTYQMDAGLVAPPSMPLTLIADLGGAAEAARAGLALLLGRERGSQGRHRTVGLKQAALACAAPVGYGLTRSGGALSGAFPGYGIHPLKNGWAAVAAIEPKFAARLMEITAGDPEGFLSDLSVSEVDEIAKINDLPISTVFGSEETS</sequence>
<dbReference type="Gene3D" id="3.40.50.10540">
    <property type="entry name" value="Crotonobetainyl-coa:carnitine coa-transferase, domain 1"/>
    <property type="match status" value="1"/>
</dbReference>
<dbReference type="InterPro" id="IPR050509">
    <property type="entry name" value="CoA-transferase_III"/>
</dbReference>
<dbReference type="GO" id="GO:0016740">
    <property type="term" value="F:transferase activity"/>
    <property type="evidence" value="ECO:0007669"/>
    <property type="project" value="UniProtKB-KW"/>
</dbReference>
<dbReference type="InterPro" id="IPR003673">
    <property type="entry name" value="CoA-Trfase_fam_III"/>
</dbReference>
<dbReference type="PANTHER" id="PTHR48228:SF5">
    <property type="entry name" value="ALPHA-METHYLACYL-COA RACEMASE"/>
    <property type="match status" value="1"/>
</dbReference>
<dbReference type="PANTHER" id="PTHR48228">
    <property type="entry name" value="SUCCINYL-COA--D-CITRAMALATE COA-TRANSFERASE"/>
    <property type="match status" value="1"/>
</dbReference>
<proteinExistence type="predicted"/>
<dbReference type="Pfam" id="PF02515">
    <property type="entry name" value="CoA_transf_3"/>
    <property type="match status" value="1"/>
</dbReference>
<dbReference type="SUPFAM" id="SSF89796">
    <property type="entry name" value="CoA-transferase family III (CaiB/BaiF)"/>
    <property type="match status" value="1"/>
</dbReference>
<keyword evidence="3" id="KW-1185">Reference proteome</keyword>
<dbReference type="EMBL" id="CP097649">
    <property type="protein sequence ID" value="URI14072.1"/>
    <property type="molecule type" value="Genomic_DNA"/>
</dbReference>
<evidence type="ECO:0000313" key="2">
    <source>
        <dbReference type="EMBL" id="URI14072.1"/>
    </source>
</evidence>
<reference evidence="2" key="1">
    <citation type="submission" date="2022-05" db="EMBL/GenBank/DDBJ databases">
        <title>Brevundimonas albigilva TT17 genome sequence.</title>
        <authorList>
            <person name="Lee K."/>
            <person name="Son H."/>
        </authorList>
    </citation>
    <scope>NUCLEOTIDE SEQUENCE</scope>
    <source>
        <strain evidence="2">TT17</strain>
    </source>
</reference>
<protein>
    <submittedName>
        <fullName evidence="2">CoA transferase</fullName>
    </submittedName>
</protein>
<evidence type="ECO:0000313" key="3">
    <source>
        <dbReference type="Proteomes" id="UP001055429"/>
    </source>
</evidence>